<feature type="transmembrane region" description="Helical" evidence="6">
    <location>
        <begin position="727"/>
        <end position="746"/>
    </location>
</feature>
<dbReference type="Gene3D" id="3.20.20.80">
    <property type="entry name" value="Glycosidases"/>
    <property type="match status" value="1"/>
</dbReference>
<dbReference type="InterPro" id="IPR000805">
    <property type="entry name" value="Glyco_hydro_26"/>
</dbReference>
<dbReference type="PROSITE" id="PS51764">
    <property type="entry name" value="GH26"/>
    <property type="match status" value="1"/>
</dbReference>
<protein>
    <recommendedName>
        <fullName evidence="8">GH26 domain-containing protein</fullName>
    </recommendedName>
</protein>
<feature type="region of interest" description="Disordered" evidence="5">
    <location>
        <begin position="405"/>
        <end position="449"/>
    </location>
</feature>
<feature type="transmembrane region" description="Helical" evidence="6">
    <location>
        <begin position="690"/>
        <end position="707"/>
    </location>
</feature>
<feature type="signal peptide" evidence="7">
    <location>
        <begin position="1"/>
        <end position="40"/>
    </location>
</feature>
<evidence type="ECO:0000256" key="2">
    <source>
        <dbReference type="ARBA" id="ARBA00022801"/>
    </source>
</evidence>
<dbReference type="AlphaFoldDB" id="A0A7Z0C2J8"/>
<evidence type="ECO:0000256" key="3">
    <source>
        <dbReference type="ARBA" id="ARBA00023295"/>
    </source>
</evidence>
<evidence type="ECO:0000259" key="8">
    <source>
        <dbReference type="PROSITE" id="PS51764"/>
    </source>
</evidence>
<dbReference type="InterPro" id="IPR022790">
    <property type="entry name" value="GH26_dom"/>
</dbReference>
<keyword evidence="6" id="KW-0472">Membrane</keyword>
<dbReference type="EMBL" id="JACBZI010000001">
    <property type="protein sequence ID" value="NYI10103.1"/>
    <property type="molecule type" value="Genomic_DNA"/>
</dbReference>
<feature type="transmembrane region" description="Helical" evidence="6">
    <location>
        <begin position="452"/>
        <end position="472"/>
    </location>
</feature>
<evidence type="ECO:0000256" key="7">
    <source>
        <dbReference type="SAM" id="SignalP"/>
    </source>
</evidence>
<proteinExistence type="inferred from homology"/>
<dbReference type="InterPro" id="IPR017853">
    <property type="entry name" value="GH"/>
</dbReference>
<sequence length="828" mass="88447">MSLPSPTSRVRPIHALRSLQALVLLCAAVLACLLPATAAAATDDARPTPAPGAPWFGPQLDWETDSAEDYQQRLGSSAALYGQRVAYPLTDDSRFFLQRLVRQSAAQGAVPVLSLEPSLPLGELTDDHAAELAEELAALHAELGTTYLLRFAPEMNGTWYSWGQQPEAYVRAFRLLGGVVHDQTPSAAMVWSPVYGAGYPYGAAYGDVDPDREADVEALDTDGNRRLNSGDDPYGPFWPGEDAVDWVGLTLYHFGPDRGRVDNELDDPAVGGETGDVETSTGFETDVAPRPGAFRARLEEVYGYGAGGGRRPFYDRFAERYGKPLLVDTGAVWLPDPEGDPELRIKRSWWRQVLRADADRPLIGGILWVEERRREAEVRDRTVDWRATRTPRLARAFLRDLEGEVDLGPVTPPTASTPDPDPQDGLPGGSGADDMTPAPPLPGTAALPRPTAPGLAVGAGGLLLVLALSWAAGRRRPAWAYDPAVDAVAGRDARLDAARGVLLLGLVAAHVELLATTDGPVAHVMGAVVGPEAFVLVAGLAVGLQHEAVAARAGWLGAASARWAVASRWWALTVLVALVVLGLRYLPGSAAAAVTHWLPGSGGEDLYARSAPLLEYPPPWWAVRELFELRTVPWPLSMLGLLVVLSLLAPLVVAALRARLWWAVVALSWTTYAAGVLWTPDWTMGTWETAYPPLLWQVVFVHAVVLAHHRHDLAAVLARPRVRAVGAGLLGVVAAGWSAVSLWAALDGGALADRLVGLSSGRELPVVRLLLVTLTGLAAWLLLTRCWRPLAGTVAPVLTALGRRGTTVLAVHVLLLVLLAAVVAGLPG</sequence>
<dbReference type="PANTHER" id="PTHR40079:SF4">
    <property type="entry name" value="GH26 DOMAIN-CONTAINING PROTEIN-RELATED"/>
    <property type="match status" value="1"/>
</dbReference>
<name>A0A7Z0C2J8_9ACTN</name>
<feature type="chain" id="PRO_5031432990" description="GH26 domain-containing protein" evidence="7">
    <location>
        <begin position="41"/>
        <end position="828"/>
    </location>
</feature>
<evidence type="ECO:0000313" key="10">
    <source>
        <dbReference type="Proteomes" id="UP000537326"/>
    </source>
</evidence>
<evidence type="ECO:0000256" key="6">
    <source>
        <dbReference type="SAM" id="Phobius"/>
    </source>
</evidence>
<gene>
    <name evidence="9" type="ORF">BKA05_001618</name>
</gene>
<keyword evidence="2" id="KW-0378">Hydrolase</keyword>
<comment type="similarity">
    <text evidence="1 4">Belongs to the glycosyl hydrolase 26 family.</text>
</comment>
<dbReference type="InterPro" id="IPR014550">
    <property type="entry name" value="UCP028704_OpgC"/>
</dbReference>
<feature type="transmembrane region" description="Helical" evidence="6">
    <location>
        <begin position="766"/>
        <end position="787"/>
    </location>
</feature>
<feature type="transmembrane region" description="Helical" evidence="6">
    <location>
        <begin position="808"/>
        <end position="826"/>
    </location>
</feature>
<dbReference type="Pfam" id="PF10129">
    <property type="entry name" value="OpgC_C"/>
    <property type="match status" value="1"/>
</dbReference>
<keyword evidence="7" id="KW-0732">Signal</keyword>
<comment type="caution">
    <text evidence="4">Lacks conserved residue(s) required for the propagation of feature annotation.</text>
</comment>
<dbReference type="PANTHER" id="PTHR40079">
    <property type="entry name" value="MANNAN ENDO-1,4-BETA-MANNOSIDASE E-RELATED"/>
    <property type="match status" value="1"/>
</dbReference>
<dbReference type="GO" id="GO:0006080">
    <property type="term" value="P:substituted mannan metabolic process"/>
    <property type="evidence" value="ECO:0007669"/>
    <property type="project" value="InterPro"/>
</dbReference>
<evidence type="ECO:0000256" key="4">
    <source>
        <dbReference type="PROSITE-ProRule" id="PRU01100"/>
    </source>
</evidence>
<dbReference type="Proteomes" id="UP000537326">
    <property type="component" value="Unassembled WGS sequence"/>
</dbReference>
<keyword evidence="10" id="KW-1185">Reference proteome</keyword>
<dbReference type="RefSeq" id="WP_179530991.1">
    <property type="nucleotide sequence ID" value="NZ_BAAAPP010000004.1"/>
</dbReference>
<keyword evidence="6" id="KW-1133">Transmembrane helix</keyword>
<accession>A0A7Z0C2J8</accession>
<evidence type="ECO:0000256" key="5">
    <source>
        <dbReference type="SAM" id="MobiDB-lite"/>
    </source>
</evidence>
<reference evidence="9 10" key="1">
    <citation type="submission" date="2020-07" db="EMBL/GenBank/DDBJ databases">
        <title>Sequencing the genomes of 1000 actinobacteria strains.</title>
        <authorList>
            <person name="Klenk H.-P."/>
        </authorList>
    </citation>
    <scope>NUCLEOTIDE SEQUENCE [LARGE SCALE GENOMIC DNA]</scope>
    <source>
        <strain evidence="9 10">DSM 18248</strain>
    </source>
</reference>
<comment type="caution">
    <text evidence="9">The sequence shown here is derived from an EMBL/GenBank/DDBJ whole genome shotgun (WGS) entry which is preliminary data.</text>
</comment>
<feature type="domain" description="GH26" evidence="8">
    <location>
        <begin position="36"/>
        <end position="397"/>
    </location>
</feature>
<keyword evidence="6" id="KW-0812">Transmembrane</keyword>
<evidence type="ECO:0000256" key="1">
    <source>
        <dbReference type="ARBA" id="ARBA00007754"/>
    </source>
</evidence>
<dbReference type="GO" id="GO:0016985">
    <property type="term" value="F:mannan endo-1,4-beta-mannosidase activity"/>
    <property type="evidence" value="ECO:0007669"/>
    <property type="project" value="InterPro"/>
</dbReference>
<evidence type="ECO:0000313" key="9">
    <source>
        <dbReference type="EMBL" id="NYI10103.1"/>
    </source>
</evidence>
<feature type="transmembrane region" description="Helical" evidence="6">
    <location>
        <begin position="660"/>
        <end position="678"/>
    </location>
</feature>
<feature type="transmembrane region" description="Helical" evidence="6">
    <location>
        <begin position="569"/>
        <end position="587"/>
    </location>
</feature>
<feature type="transmembrane region" description="Helical" evidence="6">
    <location>
        <begin position="634"/>
        <end position="653"/>
    </location>
</feature>
<dbReference type="SUPFAM" id="SSF51445">
    <property type="entry name" value="(Trans)glycosidases"/>
    <property type="match status" value="1"/>
</dbReference>
<keyword evidence="3" id="KW-0326">Glycosidase</keyword>
<organism evidence="9 10">
    <name type="scientific">Nocardioides marinus</name>
    <dbReference type="NCBI Taxonomy" id="374514"/>
    <lineage>
        <taxon>Bacteria</taxon>
        <taxon>Bacillati</taxon>
        <taxon>Actinomycetota</taxon>
        <taxon>Actinomycetes</taxon>
        <taxon>Propionibacteriales</taxon>
        <taxon>Nocardioidaceae</taxon>
        <taxon>Nocardioides</taxon>
    </lineage>
</organism>